<keyword evidence="2" id="KW-0812">Transmembrane</keyword>
<dbReference type="Proteomes" id="UP000502502">
    <property type="component" value="Chromosome"/>
</dbReference>
<keyword evidence="2" id="KW-1133">Transmembrane helix</keyword>
<sequence>MDEFRGESGEPGEADVVIVRRHRLRRLLTWVALGLLALLLVALVFVWVERRTIAGNVIDNELEKRGVRGSYTLDRVGLRTQQISNLVLGDPKSPDVVAKRVLVQMRIKWNGGIDVYRIVARGVRLRGTVGKNGQVSWGELDKLLPAPSKEKKPFALPDVAVDIADTSISLRTPWGPLGFALAGSGNLTGGFEGKYVASVPKLVTGRCTAQNVRSFGSVEVTARRPHVDGPLSADFFTCPASRFSVVKPRLEIDSRFSESFNRYDARARILSQMITAGDNGLAALNGMITLNGAPDKASGRIDISAQKSRLGTIGADRTRVTGKYRLGVDTGTLVMAGHYTATGATMAPSMIASFTNALSATRGTPIGAIAGKMSDAISKSARSFDASGGLALVNFPGGGGARIVDANVRTATGARARISGGKGLTYYWPSGAIRVDGRIDMRGGGLPEGTMVLRQRKDGGMDGVGNFRPYISDGSRLALSTVRFSAQGNGATTFSTVATLDGRFPGGVVRGLSLPIAGSMGSAGGIQVGKQCTVISFDALRMQALTLDRTRLPVCPTGPAIIYQPPGGQLRVSGRIANPAITGRIGSSPMRLNASSILMTQQGFNGSNVALRLGKTRAPVMIDAATLRGNFTSGGARGTIGGADAVIGEVPLKLTDMDGRWHFANGRLVIDGSTLVSDRADPPRFYPLRSNDVHFVLADNRITTTGSLRHPASGALVTNVDIRHNLETGAGGAGLNVPGISFNPNGLQPNDLTRLTEGVVALVNGTLSGRGDINWSGSGAVTSTAEFWTRGMDLAAPFGPVTGLSTNIRFTDLLGLETAPGQVATVASINPGIEVTNGTIRYQLLPDQLVKVERGEWPFMGGRLILQETILNFGAPTAKRLTFQVEGLNAKTFIDTLGFEGLEITGIFDGVLPMIFDEEGGRIVGGRLDARPPGGQFRYTGTKPKAGLVAGLAFDLLSDIRYRSMIIRLDGDLAGEFATRMSIDQITLANRGGFLAGLVRGAFRKVPLKVNLNVQGPFRALIQMAKGMKDPTQVIAPVLPFPVDSPSLDVVVLRNQKDEEQTPQTQTNVIERTPNPPAEGETK</sequence>
<dbReference type="EMBL" id="CP049871">
    <property type="protein sequence ID" value="QIL02759.1"/>
    <property type="molecule type" value="Genomic_DNA"/>
</dbReference>
<evidence type="ECO:0000313" key="4">
    <source>
        <dbReference type="Proteomes" id="UP000502502"/>
    </source>
</evidence>
<evidence type="ECO:0000313" key="3">
    <source>
        <dbReference type="EMBL" id="QIL02759.1"/>
    </source>
</evidence>
<protein>
    <submittedName>
        <fullName evidence="3">Uncharacterized protein</fullName>
    </submittedName>
</protein>
<keyword evidence="2" id="KW-0472">Membrane</keyword>
<proteinExistence type="predicted"/>
<evidence type="ECO:0000256" key="2">
    <source>
        <dbReference type="SAM" id="Phobius"/>
    </source>
</evidence>
<feature type="transmembrane region" description="Helical" evidence="2">
    <location>
        <begin position="27"/>
        <end position="48"/>
    </location>
</feature>
<dbReference type="KEGG" id="ssin:G7078_08175"/>
<dbReference type="RefSeq" id="WP_166094901.1">
    <property type="nucleotide sequence ID" value="NZ_CP049871.1"/>
</dbReference>
<gene>
    <name evidence="3" type="ORF">G7078_08175</name>
</gene>
<dbReference type="InterPro" id="IPR021730">
    <property type="entry name" value="YdbH"/>
</dbReference>
<name>A0A6G7ZPB2_9SPHN</name>
<accession>A0A6G7ZPB2</accession>
<reference evidence="3 4" key="1">
    <citation type="submission" date="2020-03" db="EMBL/GenBank/DDBJ databases">
        <title>Sphingomonas sp. nov., isolated from fish.</title>
        <authorList>
            <person name="Hyun D.-W."/>
            <person name="Bae J.-W."/>
        </authorList>
    </citation>
    <scope>NUCLEOTIDE SEQUENCE [LARGE SCALE GENOMIC DNA]</scope>
    <source>
        <strain evidence="3 4">HDW15C</strain>
    </source>
</reference>
<dbReference type="AlphaFoldDB" id="A0A6G7ZPB2"/>
<evidence type="ECO:0000256" key="1">
    <source>
        <dbReference type="SAM" id="MobiDB-lite"/>
    </source>
</evidence>
<organism evidence="3 4">
    <name type="scientific">Sphingomonas sinipercae</name>
    <dbReference type="NCBI Taxonomy" id="2714944"/>
    <lineage>
        <taxon>Bacteria</taxon>
        <taxon>Pseudomonadati</taxon>
        <taxon>Pseudomonadota</taxon>
        <taxon>Alphaproteobacteria</taxon>
        <taxon>Sphingomonadales</taxon>
        <taxon>Sphingomonadaceae</taxon>
        <taxon>Sphingomonas</taxon>
    </lineage>
</organism>
<dbReference type="Pfam" id="PF11739">
    <property type="entry name" value="YdbH-like"/>
    <property type="match status" value="1"/>
</dbReference>
<keyword evidence="4" id="KW-1185">Reference proteome</keyword>
<feature type="region of interest" description="Disordered" evidence="1">
    <location>
        <begin position="1056"/>
        <end position="1083"/>
    </location>
</feature>